<keyword evidence="2" id="KW-1185">Reference proteome</keyword>
<organism evidence="1 2">
    <name type="scientific">Streptomyces chrestomyceticus</name>
    <dbReference type="NCBI Taxonomy" id="68185"/>
    <lineage>
        <taxon>Bacteria</taxon>
        <taxon>Bacillati</taxon>
        <taxon>Actinomycetota</taxon>
        <taxon>Actinomycetes</taxon>
        <taxon>Kitasatosporales</taxon>
        <taxon>Streptomycetaceae</taxon>
        <taxon>Streptomyces</taxon>
    </lineage>
</organism>
<evidence type="ECO:0000313" key="2">
    <source>
        <dbReference type="Proteomes" id="UP001348265"/>
    </source>
</evidence>
<name>A0ABU7WTF0_9ACTN</name>
<gene>
    <name evidence="1" type="ORF">RB636_16525</name>
</gene>
<dbReference type="RefSeq" id="WP_331787130.1">
    <property type="nucleotide sequence ID" value="NZ_JAVFKM010000007.1"/>
</dbReference>
<dbReference type="EMBL" id="JAVFKM010000007">
    <property type="protein sequence ID" value="MEF3114776.1"/>
    <property type="molecule type" value="Genomic_DNA"/>
</dbReference>
<evidence type="ECO:0000313" key="1">
    <source>
        <dbReference type="EMBL" id="MEF3114776.1"/>
    </source>
</evidence>
<sequence length="273" mass="30365">MQDIYGFPGMDETPAVLRDLLAEHKAERAARALTDEEAAAFANWTRVSAEEETRWLAALSGDDGLLGFEPPALPDSAWVLHAMYEVPRRPADATGSDDRGDETGWDVPPGPDWRRLRWSELAAHLRVPIVEEGFRPDRHQVRPPGSRDPGLPGDVLWSNEGGLDHETWHRLVDLLIEQSPDGPDTRCLVHFCRNMFYYHVPTVLTGRLGDAHGLCHHPDLGASSPSNIWPVDRSWVTFTHYDLHGTKVAGPAPLVEALLADPVLEALRLPWAP</sequence>
<comment type="caution">
    <text evidence="1">The sequence shown here is derived from an EMBL/GenBank/DDBJ whole genome shotgun (WGS) entry which is preliminary data.</text>
</comment>
<protein>
    <submittedName>
        <fullName evidence="1">Uncharacterized protein</fullName>
    </submittedName>
</protein>
<accession>A0ABU7WTF0</accession>
<dbReference type="Proteomes" id="UP001348265">
    <property type="component" value="Unassembled WGS sequence"/>
</dbReference>
<proteinExistence type="predicted"/>
<reference evidence="1 2" key="1">
    <citation type="submission" date="2023-08" db="EMBL/GenBank/DDBJ databases">
        <authorList>
            <person name="Sharma P."/>
            <person name="Verma V."/>
            <person name="Mohan M.K."/>
            <person name="Dubey A.K."/>
        </authorList>
    </citation>
    <scope>NUCLEOTIDE SEQUENCE [LARGE SCALE GENOMIC DNA]</scope>
    <source>
        <strain evidence="1 2">ADP4</strain>
    </source>
</reference>